<organism evidence="2 3">
    <name type="scientific">Eumeta variegata</name>
    <name type="common">Bagworm moth</name>
    <name type="synonym">Eumeta japonica</name>
    <dbReference type="NCBI Taxonomy" id="151549"/>
    <lineage>
        <taxon>Eukaryota</taxon>
        <taxon>Metazoa</taxon>
        <taxon>Ecdysozoa</taxon>
        <taxon>Arthropoda</taxon>
        <taxon>Hexapoda</taxon>
        <taxon>Insecta</taxon>
        <taxon>Pterygota</taxon>
        <taxon>Neoptera</taxon>
        <taxon>Endopterygota</taxon>
        <taxon>Lepidoptera</taxon>
        <taxon>Glossata</taxon>
        <taxon>Ditrysia</taxon>
        <taxon>Tineoidea</taxon>
        <taxon>Psychidae</taxon>
        <taxon>Oiketicinae</taxon>
        <taxon>Eumeta</taxon>
    </lineage>
</organism>
<keyword evidence="3" id="KW-1185">Reference proteome</keyword>
<evidence type="ECO:0000256" key="1">
    <source>
        <dbReference type="SAM" id="MobiDB-lite"/>
    </source>
</evidence>
<protein>
    <submittedName>
        <fullName evidence="2">Uncharacterized protein</fullName>
    </submittedName>
</protein>
<evidence type="ECO:0000313" key="3">
    <source>
        <dbReference type="Proteomes" id="UP000299102"/>
    </source>
</evidence>
<dbReference type="Proteomes" id="UP000299102">
    <property type="component" value="Unassembled WGS sequence"/>
</dbReference>
<feature type="compositionally biased region" description="Basic and acidic residues" evidence="1">
    <location>
        <begin position="96"/>
        <end position="110"/>
    </location>
</feature>
<accession>A0A4C1UUR6</accession>
<dbReference type="AlphaFoldDB" id="A0A4C1UUR6"/>
<comment type="caution">
    <text evidence="2">The sequence shown here is derived from an EMBL/GenBank/DDBJ whole genome shotgun (WGS) entry which is preliminary data.</text>
</comment>
<reference evidence="2 3" key="1">
    <citation type="journal article" date="2019" name="Commun. Biol.">
        <title>The bagworm genome reveals a unique fibroin gene that provides high tensile strength.</title>
        <authorList>
            <person name="Kono N."/>
            <person name="Nakamura H."/>
            <person name="Ohtoshi R."/>
            <person name="Tomita M."/>
            <person name="Numata K."/>
            <person name="Arakawa K."/>
        </authorList>
    </citation>
    <scope>NUCLEOTIDE SEQUENCE [LARGE SCALE GENOMIC DNA]</scope>
</reference>
<name>A0A4C1UUR6_EUMVA</name>
<feature type="region of interest" description="Disordered" evidence="1">
    <location>
        <begin position="50"/>
        <end position="118"/>
    </location>
</feature>
<dbReference type="EMBL" id="BGZK01000223">
    <property type="protein sequence ID" value="GBP29726.1"/>
    <property type="molecule type" value="Genomic_DNA"/>
</dbReference>
<sequence>MYTAIPEFDPGADHKANSIRAKSLEIDEARLSLLVGWEHEIVFRGFDGRKTPLKHARTNPPPPMAPPTSRHEHFTGGALEVTHHAPAAHSRPPRCQSDRIHGDPLRDRRAQRVGGGGG</sequence>
<gene>
    <name evidence="2" type="ORF">EVAR_13650_1</name>
</gene>
<proteinExistence type="predicted"/>
<evidence type="ECO:0000313" key="2">
    <source>
        <dbReference type="EMBL" id="GBP29726.1"/>
    </source>
</evidence>